<dbReference type="Proteomes" id="UP000794436">
    <property type="component" value="Unassembled WGS sequence"/>
</dbReference>
<evidence type="ECO:0000256" key="1">
    <source>
        <dbReference type="ARBA" id="ARBA00022527"/>
    </source>
</evidence>
<keyword evidence="2" id="KW-0808">Transferase</keyword>
<keyword evidence="1" id="KW-0723">Serine/threonine-protein kinase</keyword>
<evidence type="ECO:0000259" key="6">
    <source>
        <dbReference type="PROSITE" id="PS50011"/>
    </source>
</evidence>
<keyword evidence="3" id="KW-0547">Nucleotide-binding</keyword>
<accession>A0A8K1FMM5</accession>
<sequence>MEKFSRLLPVDDGWKQLGGDQRPEEAFFPTEIRNPEEHPVAVQTAAPTLSSGYQPTGSSLPHFQSFLNFTATSNMAQQLDNYVIQRRLAPALFGDVLLCQHRASGQTVAVKRILLSAAAERRTISSKKRVRENVALERELYHNFRAVGGHRNVMALRDEIEAEGYLYMIFDYCSRGELYELVSGSESGKLDAATTRKYVTEIARGVQFMHSNGYAHRDLSLENVLVTEDDVCKVCDFGLVAPANQMSSETVGKMFYMAPEVLAGVSYDPKKADVWSLGVMLFIMLVGAPPVESAALTDARFKIINAKGIRYLINRWGLSETLPAEAIDLMEGMLDVDPRRRIGMDQVISHPFLYTANAALTLLEEDLKVCSVTAPPTPTSSNMASAKENRFASRLQRFFRRSSKRRVMAVSACQPAAIAA</sequence>
<keyword evidence="8" id="KW-1185">Reference proteome</keyword>
<dbReference type="PANTHER" id="PTHR24345:SF91">
    <property type="entry name" value="SERINE_THREONINE-PROTEIN KINASE PLK4"/>
    <property type="match status" value="1"/>
</dbReference>
<dbReference type="FunFam" id="1.10.510.10:FF:000571">
    <property type="entry name" value="Maternal embryonic leucine zipper kinase"/>
    <property type="match status" value="1"/>
</dbReference>
<proteinExistence type="predicted"/>
<dbReference type="InterPro" id="IPR000719">
    <property type="entry name" value="Prot_kinase_dom"/>
</dbReference>
<evidence type="ECO:0000313" key="7">
    <source>
        <dbReference type="EMBL" id="TMW63808.1"/>
    </source>
</evidence>
<evidence type="ECO:0000313" key="8">
    <source>
        <dbReference type="Proteomes" id="UP000794436"/>
    </source>
</evidence>
<reference evidence="7" key="1">
    <citation type="submission" date="2019-03" db="EMBL/GenBank/DDBJ databases">
        <title>Long read genome sequence of the mycoparasitic Pythium oligandrum ATCC 38472 isolated from sugarbeet rhizosphere.</title>
        <authorList>
            <person name="Gaulin E."/>
        </authorList>
    </citation>
    <scope>NUCLEOTIDE SEQUENCE</scope>
    <source>
        <strain evidence="7">ATCC 38472_TT</strain>
    </source>
</reference>
<comment type="caution">
    <text evidence="7">The sequence shown here is derived from an EMBL/GenBank/DDBJ whole genome shotgun (WGS) entry which is preliminary data.</text>
</comment>
<feature type="domain" description="Protein kinase" evidence="6">
    <location>
        <begin position="82"/>
        <end position="353"/>
    </location>
</feature>
<evidence type="ECO:0000256" key="5">
    <source>
        <dbReference type="ARBA" id="ARBA00022840"/>
    </source>
</evidence>
<dbReference type="Gene3D" id="1.10.510.10">
    <property type="entry name" value="Transferase(Phosphotransferase) domain 1"/>
    <property type="match status" value="1"/>
</dbReference>
<gene>
    <name evidence="7" type="ORF">Poli38472_002749</name>
</gene>
<evidence type="ECO:0000256" key="3">
    <source>
        <dbReference type="ARBA" id="ARBA00022741"/>
    </source>
</evidence>
<dbReference type="EMBL" id="SPLM01000072">
    <property type="protein sequence ID" value="TMW63808.1"/>
    <property type="molecule type" value="Genomic_DNA"/>
</dbReference>
<organism evidence="7 8">
    <name type="scientific">Pythium oligandrum</name>
    <name type="common">Mycoparasitic fungus</name>
    <dbReference type="NCBI Taxonomy" id="41045"/>
    <lineage>
        <taxon>Eukaryota</taxon>
        <taxon>Sar</taxon>
        <taxon>Stramenopiles</taxon>
        <taxon>Oomycota</taxon>
        <taxon>Peronosporomycetes</taxon>
        <taxon>Pythiales</taxon>
        <taxon>Pythiaceae</taxon>
        <taxon>Pythium</taxon>
    </lineage>
</organism>
<dbReference type="Pfam" id="PF00069">
    <property type="entry name" value="Pkinase"/>
    <property type="match status" value="1"/>
</dbReference>
<dbReference type="AlphaFoldDB" id="A0A8K1FMM5"/>
<evidence type="ECO:0000256" key="2">
    <source>
        <dbReference type="ARBA" id="ARBA00022679"/>
    </source>
</evidence>
<name>A0A8K1FMM5_PYTOL</name>
<dbReference type="PROSITE" id="PS50011">
    <property type="entry name" value="PROTEIN_KINASE_DOM"/>
    <property type="match status" value="1"/>
</dbReference>
<keyword evidence="4" id="KW-0418">Kinase</keyword>
<dbReference type="GO" id="GO:0005634">
    <property type="term" value="C:nucleus"/>
    <property type="evidence" value="ECO:0007669"/>
    <property type="project" value="TreeGrafter"/>
</dbReference>
<keyword evidence="5" id="KW-0067">ATP-binding</keyword>
<dbReference type="GO" id="GO:0004674">
    <property type="term" value="F:protein serine/threonine kinase activity"/>
    <property type="evidence" value="ECO:0007669"/>
    <property type="project" value="UniProtKB-KW"/>
</dbReference>
<dbReference type="InterPro" id="IPR011009">
    <property type="entry name" value="Kinase-like_dom_sf"/>
</dbReference>
<dbReference type="PANTHER" id="PTHR24345">
    <property type="entry name" value="SERINE/THREONINE-PROTEIN KINASE PLK"/>
    <property type="match status" value="1"/>
</dbReference>
<protein>
    <recommendedName>
        <fullName evidence="6">Protein kinase domain-containing protein</fullName>
    </recommendedName>
</protein>
<evidence type="ECO:0000256" key="4">
    <source>
        <dbReference type="ARBA" id="ARBA00022777"/>
    </source>
</evidence>
<dbReference type="SUPFAM" id="SSF56112">
    <property type="entry name" value="Protein kinase-like (PK-like)"/>
    <property type="match status" value="1"/>
</dbReference>
<dbReference type="OrthoDB" id="60484at2759"/>
<dbReference type="GO" id="GO:0005524">
    <property type="term" value="F:ATP binding"/>
    <property type="evidence" value="ECO:0007669"/>
    <property type="project" value="UniProtKB-KW"/>
</dbReference>